<keyword evidence="2" id="KW-0472">Membrane</keyword>
<feature type="transmembrane region" description="Helical" evidence="2">
    <location>
        <begin position="263"/>
        <end position="286"/>
    </location>
</feature>
<dbReference type="InterPro" id="IPR052413">
    <property type="entry name" value="SUR7_domain"/>
</dbReference>
<protein>
    <submittedName>
        <fullName evidence="3">Unnamed protein product</fullName>
    </submittedName>
</protein>
<feature type="region of interest" description="Disordered" evidence="1">
    <location>
        <begin position="328"/>
        <end position="452"/>
    </location>
</feature>
<dbReference type="GO" id="GO:0051285">
    <property type="term" value="C:cell cortex of cell tip"/>
    <property type="evidence" value="ECO:0007669"/>
    <property type="project" value="TreeGrafter"/>
</dbReference>
<evidence type="ECO:0000313" key="3">
    <source>
        <dbReference type="EMBL" id="GMG22170.1"/>
    </source>
</evidence>
<keyword evidence="2" id="KW-0812">Transmembrane</keyword>
<feature type="transmembrane region" description="Helical" evidence="2">
    <location>
        <begin position="185"/>
        <end position="206"/>
    </location>
</feature>
<dbReference type="EMBL" id="BSXU01000940">
    <property type="protein sequence ID" value="GMG22170.1"/>
    <property type="molecule type" value="Genomic_DNA"/>
</dbReference>
<organism evidence="3 4">
    <name type="scientific">Ambrosiozyma monospora</name>
    <name type="common">Yeast</name>
    <name type="synonym">Endomycopsis monosporus</name>
    <dbReference type="NCBI Taxonomy" id="43982"/>
    <lineage>
        <taxon>Eukaryota</taxon>
        <taxon>Fungi</taxon>
        <taxon>Dikarya</taxon>
        <taxon>Ascomycota</taxon>
        <taxon>Saccharomycotina</taxon>
        <taxon>Pichiomycetes</taxon>
        <taxon>Pichiales</taxon>
        <taxon>Pichiaceae</taxon>
        <taxon>Ambrosiozyma</taxon>
    </lineage>
</organism>
<sequence>MAKFFGYIDDFGVKCGNKVTQTTSKPLRFIYRMLSGFSVWLFLLLSFILLLSTNLVEFTHGQTLPSDYEILLDLRKMNVTTLVPSLTYNDASTYNMANQYVFGWYGFCRSNTNNGNDYKFSNGKFSSNNDINTCMNNDACYGFDLKKFFVNEFSAQGNVYLDTDDINLPQGLAHYSKTSHNASQMAYVTSIMAIILSFAALFLFFITHLAKPQLLKWCFVLVVFSFITSLMSAAAATGVFMKVRDDLNNVYNEFGIHAKTSNNFFGLIWASCIFTLISFLSMLLYLRSRSKRRVMYVTPKKQVVVVEKAAPKDSFDTMNTVVKSVVEDPKDSYSSHSPKASVKPDSPKSSLKSSSPKPKTTTTTTTVKKVITTIKNAASHGGSSKASKGGSPKASAASKSSPKASVASKSSPKASVTTTVKKATPRGSPKSSPKSSGQGSPKKDPKAFAKTV</sequence>
<dbReference type="GO" id="GO:0031505">
    <property type="term" value="P:fungal-type cell wall organization"/>
    <property type="evidence" value="ECO:0007669"/>
    <property type="project" value="TreeGrafter"/>
</dbReference>
<gene>
    <name evidence="3" type="ORF">Amon01_000254400</name>
</gene>
<dbReference type="PANTHER" id="PTHR28019">
    <property type="entry name" value="CELL MEMBRANE PROTEIN YLR413W-RELATED"/>
    <property type="match status" value="1"/>
</dbReference>
<keyword evidence="4" id="KW-1185">Reference proteome</keyword>
<comment type="caution">
    <text evidence="3">The sequence shown here is derived from an EMBL/GenBank/DDBJ whole genome shotgun (WGS) entry which is preliminary data.</text>
</comment>
<reference evidence="3" key="1">
    <citation type="submission" date="2023-04" db="EMBL/GenBank/DDBJ databases">
        <title>Ambrosiozyma monospora NBRC 1965.</title>
        <authorList>
            <person name="Ichikawa N."/>
            <person name="Sato H."/>
            <person name="Tonouchi N."/>
        </authorList>
    </citation>
    <scope>NUCLEOTIDE SEQUENCE</scope>
    <source>
        <strain evidence="3">NBRC 1965</strain>
    </source>
</reference>
<dbReference type="Proteomes" id="UP001165063">
    <property type="component" value="Unassembled WGS sequence"/>
</dbReference>
<accession>A0A9W6YUQ1</accession>
<evidence type="ECO:0000313" key="4">
    <source>
        <dbReference type="Proteomes" id="UP001165063"/>
    </source>
</evidence>
<dbReference type="GO" id="GO:0005886">
    <property type="term" value="C:plasma membrane"/>
    <property type="evidence" value="ECO:0007669"/>
    <property type="project" value="InterPro"/>
</dbReference>
<dbReference type="OrthoDB" id="3997563at2759"/>
<dbReference type="InterPro" id="IPR009571">
    <property type="entry name" value="SUR7/Rim9-like_fungi"/>
</dbReference>
<evidence type="ECO:0000256" key="2">
    <source>
        <dbReference type="SAM" id="Phobius"/>
    </source>
</evidence>
<feature type="compositionally biased region" description="Low complexity" evidence="1">
    <location>
        <begin position="341"/>
        <end position="440"/>
    </location>
</feature>
<dbReference type="Pfam" id="PF06687">
    <property type="entry name" value="SUR7"/>
    <property type="match status" value="1"/>
</dbReference>
<feature type="transmembrane region" description="Helical" evidence="2">
    <location>
        <begin position="29"/>
        <end position="51"/>
    </location>
</feature>
<proteinExistence type="predicted"/>
<keyword evidence="2" id="KW-1133">Transmembrane helix</keyword>
<name>A0A9W6YUQ1_AMBMO</name>
<feature type="compositionally biased region" description="Basic and acidic residues" evidence="1">
    <location>
        <begin position="441"/>
        <end position="452"/>
    </location>
</feature>
<dbReference type="AlphaFoldDB" id="A0A9W6YUQ1"/>
<evidence type="ECO:0000256" key="1">
    <source>
        <dbReference type="SAM" id="MobiDB-lite"/>
    </source>
</evidence>
<feature type="transmembrane region" description="Helical" evidence="2">
    <location>
        <begin position="218"/>
        <end position="243"/>
    </location>
</feature>
<dbReference type="PANTHER" id="PTHR28019:SF2">
    <property type="entry name" value="CELL MEMBRANE PROTEIN YLR413W-RELATED"/>
    <property type="match status" value="1"/>
</dbReference>